<feature type="domain" description="Origin recognition complex subunit 2 RecA-like" evidence="6">
    <location>
        <begin position="90"/>
        <end position="252"/>
    </location>
</feature>
<dbReference type="PANTHER" id="PTHR14052">
    <property type="entry name" value="ORIGIN RECOGNITION COMPLEX SUBUNIT 2"/>
    <property type="match status" value="1"/>
</dbReference>
<dbReference type="InterPro" id="IPR056772">
    <property type="entry name" value="RecA-like_ORC2"/>
</dbReference>
<feature type="domain" description="Origin recognition complex subunit 2 winged-helix" evidence="7">
    <location>
        <begin position="337"/>
        <end position="398"/>
    </location>
</feature>
<dbReference type="InterPro" id="IPR007220">
    <property type="entry name" value="ORC2"/>
</dbReference>
<dbReference type="Pfam" id="PF04084">
    <property type="entry name" value="RecA-like_ORC2"/>
    <property type="match status" value="1"/>
</dbReference>
<evidence type="ECO:0000313" key="8">
    <source>
        <dbReference type="EMBL" id="KIK43663.1"/>
    </source>
</evidence>
<dbReference type="FunCoup" id="A0A0D0BK85">
    <property type="interactions" value="1038"/>
</dbReference>
<accession>A0A0D0BK85</accession>
<comment type="similarity">
    <text evidence="2 5">Belongs to the ORC2 family.</text>
</comment>
<evidence type="ECO:0000256" key="4">
    <source>
        <dbReference type="ARBA" id="ARBA00023242"/>
    </source>
</evidence>
<dbReference type="GO" id="GO:0005664">
    <property type="term" value="C:nuclear origin of replication recognition complex"/>
    <property type="evidence" value="ECO:0007669"/>
    <property type="project" value="UniProtKB-UniRule"/>
</dbReference>
<dbReference type="GO" id="GO:0003688">
    <property type="term" value="F:DNA replication origin binding"/>
    <property type="evidence" value="ECO:0007669"/>
    <property type="project" value="UniProtKB-UniRule"/>
</dbReference>
<comment type="function">
    <text evidence="5">Component of the origin recognition complex (ORC) that binds origins of replication. DNA-binding is ATP-dependent. ORC is required to assemble the pre-replication complex necessary to initiate DNA replication.</text>
</comment>
<protein>
    <recommendedName>
        <fullName evidence="5">Origin recognition complex subunit 2</fullName>
    </recommendedName>
</protein>
<sequence length="412" mass="44645">MDSDEGSELYASDVEHNYAPNIFKESESDGLIDSYNPSFDAYFTHASSHTRTSTNVFSQRVAPLSPEEHNAALARASVHAYTPKVPFDCSSFKRWARELDEGFNILFYGLGSKRSILNDFAKHVSRRGHVAMVNAFHPSVTVRDMLASIARVPGVQSTSTSVLTQERVAEHFASSDSPHLFLIVHSLDRSPKIARAISSLALSPHIHIAASIDRLNAPLLFSASQLAARKGSLFSSNLPTKNVGFSWLWHDLTTLAPYTAELTFADRTSISGASSSRARVDITNPVSGPLTETAAIHVLAAVTAKAKKLFSLLAAKQLENADSSDVSEVNSAHSPHDQQHLGLTYDALFTLARDAFIATNDTALRALLGEFRDHGLVVSAAQPGTSGSEVLWIPLRKERLLKLAGNLDGDAT</sequence>
<evidence type="ECO:0000259" key="7">
    <source>
        <dbReference type="Pfam" id="PF24882"/>
    </source>
</evidence>
<evidence type="ECO:0000256" key="5">
    <source>
        <dbReference type="RuleBase" id="RU368084"/>
    </source>
</evidence>
<dbReference type="InterPro" id="IPR056773">
    <property type="entry name" value="WHD_ORC2"/>
</dbReference>
<dbReference type="EMBL" id="KN835207">
    <property type="protein sequence ID" value="KIK43663.1"/>
    <property type="molecule type" value="Genomic_DNA"/>
</dbReference>
<dbReference type="STRING" id="930992.A0A0D0BK85"/>
<evidence type="ECO:0000259" key="6">
    <source>
        <dbReference type="Pfam" id="PF04084"/>
    </source>
</evidence>
<evidence type="ECO:0000256" key="2">
    <source>
        <dbReference type="ARBA" id="ARBA00007421"/>
    </source>
</evidence>
<dbReference type="PANTHER" id="PTHR14052:SF0">
    <property type="entry name" value="ORIGIN RECOGNITION COMPLEX SUBUNIT 2"/>
    <property type="match status" value="1"/>
</dbReference>
<keyword evidence="3 5" id="KW-0235">DNA replication</keyword>
<dbReference type="OrthoDB" id="346673at2759"/>
<dbReference type="GO" id="GO:0006260">
    <property type="term" value="P:DNA replication"/>
    <property type="evidence" value="ECO:0007669"/>
    <property type="project" value="UniProtKB-UniRule"/>
</dbReference>
<dbReference type="Proteomes" id="UP000054485">
    <property type="component" value="Unassembled WGS sequence"/>
</dbReference>
<comment type="subcellular location">
    <subcellularLocation>
        <location evidence="1 5">Nucleus</location>
    </subcellularLocation>
</comment>
<proteinExistence type="inferred from homology"/>
<reference evidence="9" key="2">
    <citation type="submission" date="2015-01" db="EMBL/GenBank/DDBJ databases">
        <title>Evolutionary Origins and Diversification of the Mycorrhizal Mutualists.</title>
        <authorList>
            <consortium name="DOE Joint Genome Institute"/>
            <consortium name="Mycorrhizal Genomics Consortium"/>
            <person name="Kohler A."/>
            <person name="Kuo A."/>
            <person name="Nagy L.G."/>
            <person name="Floudas D."/>
            <person name="Copeland A."/>
            <person name="Barry K.W."/>
            <person name="Cichocki N."/>
            <person name="Veneault-Fourrey C."/>
            <person name="LaButti K."/>
            <person name="Lindquist E.A."/>
            <person name="Lipzen A."/>
            <person name="Lundell T."/>
            <person name="Morin E."/>
            <person name="Murat C."/>
            <person name="Riley R."/>
            <person name="Ohm R."/>
            <person name="Sun H."/>
            <person name="Tunlid A."/>
            <person name="Henrissat B."/>
            <person name="Grigoriev I.V."/>
            <person name="Hibbett D.S."/>
            <person name="Martin F."/>
        </authorList>
    </citation>
    <scope>NUCLEOTIDE SEQUENCE [LARGE SCALE GENOMIC DNA]</scope>
    <source>
        <strain evidence="9">UH-Slu-Lm8-n1</strain>
    </source>
</reference>
<evidence type="ECO:0000256" key="3">
    <source>
        <dbReference type="ARBA" id="ARBA00022705"/>
    </source>
</evidence>
<reference evidence="8 9" key="1">
    <citation type="submission" date="2014-04" db="EMBL/GenBank/DDBJ databases">
        <authorList>
            <consortium name="DOE Joint Genome Institute"/>
            <person name="Kuo A."/>
            <person name="Ruytinx J."/>
            <person name="Rineau F."/>
            <person name="Colpaert J."/>
            <person name="Kohler A."/>
            <person name="Nagy L.G."/>
            <person name="Floudas D."/>
            <person name="Copeland A."/>
            <person name="Barry K.W."/>
            <person name="Cichocki N."/>
            <person name="Veneault-Fourrey C."/>
            <person name="LaButti K."/>
            <person name="Lindquist E.A."/>
            <person name="Lipzen A."/>
            <person name="Lundell T."/>
            <person name="Morin E."/>
            <person name="Murat C."/>
            <person name="Sun H."/>
            <person name="Tunlid A."/>
            <person name="Henrissat B."/>
            <person name="Grigoriev I.V."/>
            <person name="Hibbett D.S."/>
            <person name="Martin F."/>
            <person name="Nordberg H.P."/>
            <person name="Cantor M.N."/>
            <person name="Hua S.X."/>
        </authorList>
    </citation>
    <scope>NUCLEOTIDE SEQUENCE [LARGE SCALE GENOMIC DNA]</scope>
    <source>
        <strain evidence="8 9">UH-Slu-Lm8-n1</strain>
    </source>
</reference>
<dbReference type="Pfam" id="PF24882">
    <property type="entry name" value="WHD_ORC2"/>
    <property type="match status" value="1"/>
</dbReference>
<keyword evidence="9" id="KW-1185">Reference proteome</keyword>
<evidence type="ECO:0000313" key="9">
    <source>
        <dbReference type="Proteomes" id="UP000054485"/>
    </source>
</evidence>
<comment type="subunit">
    <text evidence="5">Component of the origin recognition complex (ORC).</text>
</comment>
<dbReference type="HOGENOM" id="CLU_018596_0_0_1"/>
<dbReference type="AlphaFoldDB" id="A0A0D0BK85"/>
<dbReference type="InParanoid" id="A0A0D0BK85"/>
<organism evidence="8 9">
    <name type="scientific">Suillus luteus UH-Slu-Lm8-n1</name>
    <dbReference type="NCBI Taxonomy" id="930992"/>
    <lineage>
        <taxon>Eukaryota</taxon>
        <taxon>Fungi</taxon>
        <taxon>Dikarya</taxon>
        <taxon>Basidiomycota</taxon>
        <taxon>Agaricomycotina</taxon>
        <taxon>Agaricomycetes</taxon>
        <taxon>Agaricomycetidae</taxon>
        <taxon>Boletales</taxon>
        <taxon>Suillineae</taxon>
        <taxon>Suillaceae</taxon>
        <taxon>Suillus</taxon>
    </lineage>
</organism>
<evidence type="ECO:0000256" key="1">
    <source>
        <dbReference type="ARBA" id="ARBA00004123"/>
    </source>
</evidence>
<name>A0A0D0BK85_9AGAM</name>
<keyword evidence="4 5" id="KW-0539">Nucleus</keyword>
<gene>
    <name evidence="8" type="ORF">CY34DRAFT_11574</name>
</gene>